<dbReference type="RefSeq" id="WP_209052360.1">
    <property type="nucleotide sequence ID" value="NZ_CP072425.1"/>
</dbReference>
<reference evidence="2 3" key="1">
    <citation type="submission" date="2021-03" db="EMBL/GenBank/DDBJ databases">
        <title>Complete Genome of Pseudoalteromonas viridis Strain BBR56, a new biocontrol bacterial candidate.</title>
        <authorList>
            <person name="Handayani D.P."/>
            <person name="Isnansetyo A."/>
            <person name="Istiqomah I."/>
            <person name="Jumina J."/>
        </authorList>
    </citation>
    <scope>NUCLEOTIDE SEQUENCE [LARGE SCALE GENOMIC DNA]</scope>
    <source>
        <strain evidence="2 3">BBR56</strain>
    </source>
</reference>
<dbReference type="Pfam" id="PF13847">
    <property type="entry name" value="Methyltransf_31"/>
    <property type="match status" value="1"/>
</dbReference>
<keyword evidence="3" id="KW-1185">Reference proteome</keyword>
<keyword evidence="2" id="KW-0808">Transferase</keyword>
<evidence type="ECO:0000313" key="3">
    <source>
        <dbReference type="Proteomes" id="UP000665025"/>
    </source>
</evidence>
<dbReference type="GO" id="GO:0008168">
    <property type="term" value="F:methyltransferase activity"/>
    <property type="evidence" value="ECO:0007669"/>
    <property type="project" value="UniProtKB-KW"/>
</dbReference>
<feature type="domain" description="Methyltransferase" evidence="1">
    <location>
        <begin position="231"/>
        <end position="355"/>
    </location>
</feature>
<evidence type="ECO:0000313" key="2">
    <source>
        <dbReference type="EMBL" id="QTL35489.1"/>
    </source>
</evidence>
<dbReference type="GO" id="GO:0032259">
    <property type="term" value="P:methylation"/>
    <property type="evidence" value="ECO:0007669"/>
    <property type="project" value="UniProtKB-KW"/>
</dbReference>
<organism evidence="2 3">
    <name type="scientific">Pseudoalteromonas viridis</name>
    <dbReference type="NCBI Taxonomy" id="339617"/>
    <lineage>
        <taxon>Bacteria</taxon>
        <taxon>Pseudomonadati</taxon>
        <taxon>Pseudomonadota</taxon>
        <taxon>Gammaproteobacteria</taxon>
        <taxon>Alteromonadales</taxon>
        <taxon>Pseudoalteromonadaceae</taxon>
        <taxon>Pseudoalteromonas</taxon>
    </lineage>
</organism>
<dbReference type="InterPro" id="IPR025714">
    <property type="entry name" value="Methyltranfer_dom"/>
</dbReference>
<gene>
    <name evidence="2" type="ORF">J5X90_18580</name>
</gene>
<dbReference type="Proteomes" id="UP000665025">
    <property type="component" value="Chromosome 1"/>
</dbReference>
<name>A0ABX7V3L2_9GAMM</name>
<dbReference type="EMBL" id="CP072425">
    <property type="protein sequence ID" value="QTL35489.1"/>
    <property type="molecule type" value="Genomic_DNA"/>
</dbReference>
<sequence length="416" mass="46750">MMSGKNIYIEELISDEQIQLGIALLNRQYEQRLSKATMTVSSIRDNRIRFFGCFTDNKLTAVFGLTLHNCASEINYSHLFNHLEFENGQVATIGQFAAINRINVKTLYGVLFDTAQRLGLETLYGILTKNETFYIHYLAATIHKRNCDVDVGTEVPVTAFSMQCRELAPRTQSFLRRSPVRVFEQHNSMLKIHSSDKHTSDSAWGSYQRAFSQVVTSVQQQLYREIADQLNDQVMDSGCGPAHLLKFIENKSIEYHGIDQSPLMVAGAKATIAELGFVNANAQLGFSEQLYCNGKGFKTICSINSLYAAAHPIEQLKHLANQLAVGGTLWLANPNPNMNMTKMTELLKSEAQYWGAHPLFDDFCQHNLRLVNTYQKNFYATGLLSEWCKSVGLRLTSCSEAKFKGAVSLIKAVKEI</sequence>
<accession>A0ABX7V3L2</accession>
<protein>
    <submittedName>
        <fullName evidence="2">Methyltransferase domain-containing protein</fullName>
    </submittedName>
</protein>
<dbReference type="InterPro" id="IPR029063">
    <property type="entry name" value="SAM-dependent_MTases_sf"/>
</dbReference>
<dbReference type="SUPFAM" id="SSF53335">
    <property type="entry name" value="S-adenosyl-L-methionine-dependent methyltransferases"/>
    <property type="match status" value="1"/>
</dbReference>
<evidence type="ECO:0000259" key="1">
    <source>
        <dbReference type="Pfam" id="PF13847"/>
    </source>
</evidence>
<proteinExistence type="predicted"/>
<keyword evidence="2" id="KW-0489">Methyltransferase</keyword>
<dbReference type="Gene3D" id="3.40.50.150">
    <property type="entry name" value="Vaccinia Virus protein VP39"/>
    <property type="match status" value="1"/>
</dbReference>